<name>A0A2H0DX77_9BACT</name>
<dbReference type="AlphaFoldDB" id="A0A2H0DX77"/>
<organism evidence="2 3">
    <name type="scientific">Candidatus Campbellbacteria bacterium CG22_combo_CG10-13_8_21_14_all_43_18</name>
    <dbReference type="NCBI Taxonomy" id="1974530"/>
    <lineage>
        <taxon>Bacteria</taxon>
        <taxon>Candidatus Campbelliibacteriota</taxon>
    </lineage>
</organism>
<dbReference type="Proteomes" id="UP000231276">
    <property type="component" value="Unassembled WGS sequence"/>
</dbReference>
<gene>
    <name evidence="2" type="ORF">COW82_00145</name>
</gene>
<dbReference type="InterPro" id="IPR029063">
    <property type="entry name" value="SAM-dependent_MTases_sf"/>
</dbReference>
<dbReference type="Gene3D" id="3.40.50.150">
    <property type="entry name" value="Vaccinia Virus protein VP39"/>
    <property type="match status" value="1"/>
</dbReference>
<feature type="domain" description="Methyltransferase" evidence="1">
    <location>
        <begin position="93"/>
        <end position="288"/>
    </location>
</feature>
<accession>A0A2H0DX77</accession>
<sequence>MKISVRKDLEGHNFLVKGLRLFTVPLMNHIPKSFLQKIMIKTSLDAGTVVKTGGSTMALEVMYTRYHRSLFSRGISQGLSDLFWHHFISQPKALRNRLKIVEEVAESRIRSLVGDGGKNIKILNIGGGSSRALIHGIKKLKEEGLEFSPEIVNIDKDERAIEMGKNLSKNLGLLNIFTWINGDAREMDSEIKPQSFDIVEMVGLMDYFKDERAVKVLEIVYKNLKKGGLFIVANVGFNDEMKFVEKTGWPFMHYRTVKDINDIIEKAGFEKETNFILEPLGVHIVAIVEK</sequence>
<evidence type="ECO:0000313" key="2">
    <source>
        <dbReference type="EMBL" id="PIP86784.1"/>
    </source>
</evidence>
<reference evidence="2 3" key="1">
    <citation type="submission" date="2017-09" db="EMBL/GenBank/DDBJ databases">
        <title>Depth-based differentiation of microbial function through sediment-hosted aquifers and enrichment of novel symbionts in the deep terrestrial subsurface.</title>
        <authorList>
            <person name="Probst A.J."/>
            <person name="Ladd B."/>
            <person name="Jarett J.K."/>
            <person name="Geller-Mcgrath D.E."/>
            <person name="Sieber C.M."/>
            <person name="Emerson J.B."/>
            <person name="Anantharaman K."/>
            <person name="Thomas B.C."/>
            <person name="Malmstrom R."/>
            <person name="Stieglmeier M."/>
            <person name="Klingl A."/>
            <person name="Woyke T."/>
            <person name="Ryan C.M."/>
            <person name="Banfield J.F."/>
        </authorList>
    </citation>
    <scope>NUCLEOTIDE SEQUENCE [LARGE SCALE GENOMIC DNA]</scope>
    <source>
        <strain evidence="2">CG22_combo_CG10-13_8_21_14_all_43_18</strain>
    </source>
</reference>
<dbReference type="SUPFAM" id="SSF53335">
    <property type="entry name" value="S-adenosyl-L-methionine-dependent methyltransferases"/>
    <property type="match status" value="1"/>
</dbReference>
<dbReference type="InterPro" id="IPR022744">
    <property type="entry name" value="MeTrfase_dom_put"/>
</dbReference>
<dbReference type="EMBL" id="PCTS01000003">
    <property type="protein sequence ID" value="PIP86784.1"/>
    <property type="molecule type" value="Genomic_DNA"/>
</dbReference>
<protein>
    <recommendedName>
        <fullName evidence="1">Methyltransferase domain-containing protein</fullName>
    </recommendedName>
</protein>
<dbReference type="Pfam" id="PF12147">
    <property type="entry name" value="Methyltransf_20"/>
    <property type="match status" value="1"/>
</dbReference>
<evidence type="ECO:0000313" key="3">
    <source>
        <dbReference type="Proteomes" id="UP000231276"/>
    </source>
</evidence>
<comment type="caution">
    <text evidence="2">The sequence shown here is derived from an EMBL/GenBank/DDBJ whole genome shotgun (WGS) entry which is preliminary data.</text>
</comment>
<evidence type="ECO:0000259" key="1">
    <source>
        <dbReference type="Pfam" id="PF12147"/>
    </source>
</evidence>
<proteinExistence type="predicted"/>
<dbReference type="CDD" id="cd02440">
    <property type="entry name" value="AdoMet_MTases"/>
    <property type="match status" value="1"/>
</dbReference>